<dbReference type="RefSeq" id="XP_070894706.1">
    <property type="nucleotide sequence ID" value="XM_071041486.1"/>
</dbReference>
<dbReference type="GeneID" id="98156650"/>
<name>A0ABR4JNQ2_9EURO</name>
<organism evidence="1 2">
    <name type="scientific">Aspergillus pseudodeflectus</name>
    <dbReference type="NCBI Taxonomy" id="176178"/>
    <lineage>
        <taxon>Eukaryota</taxon>
        <taxon>Fungi</taxon>
        <taxon>Dikarya</taxon>
        <taxon>Ascomycota</taxon>
        <taxon>Pezizomycotina</taxon>
        <taxon>Eurotiomycetes</taxon>
        <taxon>Eurotiomycetidae</taxon>
        <taxon>Eurotiales</taxon>
        <taxon>Aspergillaceae</taxon>
        <taxon>Aspergillus</taxon>
        <taxon>Aspergillus subgen. Nidulantes</taxon>
    </lineage>
</organism>
<protein>
    <submittedName>
        <fullName evidence="1">Uncharacterized protein</fullName>
    </submittedName>
</protein>
<accession>A0ABR4JNQ2</accession>
<keyword evidence="2" id="KW-1185">Reference proteome</keyword>
<gene>
    <name evidence="1" type="ORF">BJX68DRAFT_245356</name>
</gene>
<dbReference type="Proteomes" id="UP001610444">
    <property type="component" value="Unassembled WGS sequence"/>
</dbReference>
<sequence>MPSRAPRSYGSILEHSSPPASPIITRSYTSVHKTGTMSIISALCSRLPSSHTKKHTAYQSIDLDQEAFKAYFAQRWLWNEPAQLQRRYFQSNLNALPGHCRRCCGI</sequence>
<reference evidence="1 2" key="1">
    <citation type="submission" date="2024-07" db="EMBL/GenBank/DDBJ databases">
        <title>Section-level genome sequencing and comparative genomics of Aspergillus sections Usti and Cavernicolus.</title>
        <authorList>
            <consortium name="Lawrence Berkeley National Laboratory"/>
            <person name="Nybo J.L."/>
            <person name="Vesth T.C."/>
            <person name="Theobald S."/>
            <person name="Frisvad J.C."/>
            <person name="Larsen T.O."/>
            <person name="Kjaerboelling I."/>
            <person name="Rothschild-Mancinelli K."/>
            <person name="Lyhne E.K."/>
            <person name="Kogle M.E."/>
            <person name="Barry K."/>
            <person name="Clum A."/>
            <person name="Na H."/>
            <person name="Ledsgaard L."/>
            <person name="Lin J."/>
            <person name="Lipzen A."/>
            <person name="Kuo A."/>
            <person name="Riley R."/>
            <person name="Mondo S."/>
            <person name="LaButti K."/>
            <person name="Haridas S."/>
            <person name="Pangalinan J."/>
            <person name="Salamov A.A."/>
            <person name="Simmons B.A."/>
            <person name="Magnuson J.K."/>
            <person name="Chen J."/>
            <person name="Drula E."/>
            <person name="Henrissat B."/>
            <person name="Wiebenga A."/>
            <person name="Lubbers R.J."/>
            <person name="Gomes A.C."/>
            <person name="Macurrencykelacurrency M.R."/>
            <person name="Stajich J."/>
            <person name="Grigoriev I.V."/>
            <person name="Mortensen U.H."/>
            <person name="De vries R.P."/>
            <person name="Baker S.E."/>
            <person name="Andersen M.R."/>
        </authorList>
    </citation>
    <scope>NUCLEOTIDE SEQUENCE [LARGE SCALE GENOMIC DNA]</scope>
    <source>
        <strain evidence="1 2">CBS 756.74</strain>
    </source>
</reference>
<evidence type="ECO:0000313" key="2">
    <source>
        <dbReference type="Proteomes" id="UP001610444"/>
    </source>
</evidence>
<comment type="caution">
    <text evidence="1">The sequence shown here is derived from an EMBL/GenBank/DDBJ whole genome shotgun (WGS) entry which is preliminary data.</text>
</comment>
<proteinExistence type="predicted"/>
<dbReference type="EMBL" id="JBFXLR010000056">
    <property type="protein sequence ID" value="KAL2841660.1"/>
    <property type="molecule type" value="Genomic_DNA"/>
</dbReference>
<evidence type="ECO:0000313" key="1">
    <source>
        <dbReference type="EMBL" id="KAL2841660.1"/>
    </source>
</evidence>